<organism evidence="2 3">
    <name type="scientific">SAR86 cluster bacterium</name>
    <dbReference type="NCBI Taxonomy" id="2030880"/>
    <lineage>
        <taxon>Bacteria</taxon>
        <taxon>Pseudomonadati</taxon>
        <taxon>Pseudomonadota</taxon>
        <taxon>Gammaproteobacteria</taxon>
        <taxon>SAR86 cluster</taxon>
    </lineage>
</organism>
<feature type="signal peptide" evidence="1">
    <location>
        <begin position="1"/>
        <end position="22"/>
    </location>
</feature>
<comment type="caution">
    <text evidence="2">The sequence shown here is derived from an EMBL/GenBank/DDBJ whole genome shotgun (WGS) entry which is preliminary data.</text>
</comment>
<keyword evidence="1" id="KW-0732">Signal</keyword>
<feature type="chain" id="PRO_5012969456" evidence="1">
    <location>
        <begin position="23"/>
        <end position="347"/>
    </location>
</feature>
<dbReference type="AlphaFoldDB" id="A0A2A4X755"/>
<protein>
    <submittedName>
        <fullName evidence="2">Uncharacterized protein</fullName>
    </submittedName>
</protein>
<dbReference type="EMBL" id="NVUL01000032">
    <property type="protein sequence ID" value="PCI78458.1"/>
    <property type="molecule type" value="Genomic_DNA"/>
</dbReference>
<dbReference type="Proteomes" id="UP000218767">
    <property type="component" value="Unassembled WGS sequence"/>
</dbReference>
<evidence type="ECO:0000256" key="1">
    <source>
        <dbReference type="SAM" id="SignalP"/>
    </source>
</evidence>
<name>A0A2A4X755_9GAMM</name>
<reference evidence="3" key="1">
    <citation type="submission" date="2017-08" db="EMBL/GenBank/DDBJ databases">
        <title>A dynamic microbial community with high functional redundancy inhabits the cold, oxic subseafloor aquifer.</title>
        <authorList>
            <person name="Tully B.J."/>
            <person name="Wheat C.G."/>
            <person name="Glazer B.T."/>
            <person name="Huber J.A."/>
        </authorList>
    </citation>
    <scope>NUCLEOTIDE SEQUENCE [LARGE SCALE GENOMIC DNA]</scope>
</reference>
<sequence length="347" mass="36388">MKYISKLCLFGSLVLGSVAANAELYTFSYTFDASVRGTIGHTLAGVVDGTLLDDGDTIVINDVVFVSLAGLGYDITSDIGIRAVDSLDAPTMSLSGDKIDFWVCTQGFTTIFGSEAILGDCPFGAEGGFLVSSDSIVFGTGDAGTGRVHAGIPALGNSYRDSDQPFNNANWIAELAAVSRISFSYLFDGIPSGTAGHVLEGEVSGIVLDDEDTVLVLELREAFLDGIDYNVDKHGVGIRAVNFDEAPVISLSGDNLSLWVCTQGFTGTFGSETSLGDCPFGAEGGFLVSSDDIVFGGGDPGTGRAHAGIPELGNSYRDSDQPINLANWTAVVTKTFKPKKPKKEKNK</sequence>
<accession>A0A2A4X755</accession>
<evidence type="ECO:0000313" key="2">
    <source>
        <dbReference type="EMBL" id="PCI78458.1"/>
    </source>
</evidence>
<evidence type="ECO:0000313" key="3">
    <source>
        <dbReference type="Proteomes" id="UP000218767"/>
    </source>
</evidence>
<proteinExistence type="predicted"/>
<gene>
    <name evidence="2" type="ORF">COB20_06705</name>
</gene>